<evidence type="ECO:0000256" key="1">
    <source>
        <dbReference type="SAM" id="Phobius"/>
    </source>
</evidence>
<name>A0A2D1U2H3_9SPHI</name>
<keyword evidence="1" id="KW-0472">Membrane</keyword>
<feature type="transmembrane region" description="Helical" evidence="1">
    <location>
        <begin position="100"/>
        <end position="121"/>
    </location>
</feature>
<evidence type="ECO:0000313" key="3">
    <source>
        <dbReference type="Proteomes" id="UP000223749"/>
    </source>
</evidence>
<keyword evidence="1" id="KW-0812">Transmembrane</keyword>
<feature type="transmembrane region" description="Helical" evidence="1">
    <location>
        <begin position="182"/>
        <end position="201"/>
    </location>
</feature>
<organism evidence="2 3">
    <name type="scientific">Pedobacter ginsengisoli</name>
    <dbReference type="NCBI Taxonomy" id="363852"/>
    <lineage>
        <taxon>Bacteria</taxon>
        <taxon>Pseudomonadati</taxon>
        <taxon>Bacteroidota</taxon>
        <taxon>Sphingobacteriia</taxon>
        <taxon>Sphingobacteriales</taxon>
        <taxon>Sphingobacteriaceae</taxon>
        <taxon>Pedobacter</taxon>
    </lineage>
</organism>
<keyword evidence="3" id="KW-1185">Reference proteome</keyword>
<accession>A0A2D1U2H3</accession>
<evidence type="ECO:0000313" key="2">
    <source>
        <dbReference type="EMBL" id="ATP55795.1"/>
    </source>
</evidence>
<dbReference type="AlphaFoldDB" id="A0A2D1U2H3"/>
<feature type="transmembrane region" description="Helical" evidence="1">
    <location>
        <begin position="57"/>
        <end position="79"/>
    </location>
</feature>
<dbReference type="OrthoDB" id="1523880at2"/>
<feature type="transmembrane region" description="Helical" evidence="1">
    <location>
        <begin position="25"/>
        <end position="45"/>
    </location>
</feature>
<dbReference type="RefSeq" id="WP_099437740.1">
    <property type="nucleotide sequence ID" value="NZ_CP024091.1"/>
</dbReference>
<keyword evidence="1" id="KW-1133">Transmembrane helix</keyword>
<dbReference type="EMBL" id="CP024091">
    <property type="protein sequence ID" value="ATP55795.1"/>
    <property type="molecule type" value="Genomic_DNA"/>
</dbReference>
<dbReference type="Proteomes" id="UP000223749">
    <property type="component" value="Chromosome"/>
</dbReference>
<feature type="transmembrane region" description="Helical" evidence="1">
    <location>
        <begin position="232"/>
        <end position="254"/>
    </location>
</feature>
<feature type="transmembrane region" description="Helical" evidence="1">
    <location>
        <begin position="149"/>
        <end position="170"/>
    </location>
</feature>
<dbReference type="KEGG" id="pgs:CPT03_04595"/>
<sequence length="259" mass="29608">MNETFNFTRFLNLFKKHTAEQYKTYLISTGVLIGVLILILGFISYNTRGHMGPVIQGAMFVNFLFFAGTIFTSLIFTDLGDRKKSISTLALPASHFEKYLVAWLYSYVIFQLVFLGCFYAIDYLVITIGNANSPDKIEVINVFSPDRKVWVSFLVFAILHSICFLGAVFFEKLHFIKTAFSFFIFIMALCMLNPVLLHTIFQAEIENGIPFNMVGLIINKENIYVEPTQTSYIIAATIAILISVILWISTYFRLKEKQV</sequence>
<gene>
    <name evidence="2" type="ORF">CPT03_04595</name>
</gene>
<proteinExistence type="predicted"/>
<protein>
    <submittedName>
        <fullName evidence="2">Uncharacterized protein</fullName>
    </submittedName>
</protein>
<reference evidence="2 3" key="1">
    <citation type="submission" date="2017-10" db="EMBL/GenBank/DDBJ databases">
        <title>Whole genome of Pedobacter ginsengisoli T01R-27 isolated from tomato rhizosphere.</title>
        <authorList>
            <person name="Weon H.-Y."/>
            <person name="Lee S.A."/>
            <person name="Sang M.K."/>
            <person name="Song J."/>
        </authorList>
    </citation>
    <scope>NUCLEOTIDE SEQUENCE [LARGE SCALE GENOMIC DNA]</scope>
    <source>
        <strain evidence="2 3">T01R-27</strain>
    </source>
</reference>